<dbReference type="InterPro" id="IPR037665">
    <property type="entry name" value="Nucleoporin_S59-like"/>
</dbReference>
<dbReference type="EMBL" id="AFYH01214821">
    <property type="status" value="NOT_ANNOTATED_CDS"/>
    <property type="molecule type" value="Genomic_DNA"/>
</dbReference>
<dbReference type="GO" id="GO:0008139">
    <property type="term" value="F:nuclear localization sequence binding"/>
    <property type="evidence" value="ECO:0007669"/>
    <property type="project" value="TreeGrafter"/>
</dbReference>
<dbReference type="HOGENOM" id="CLU_002330_1_0_1"/>
<evidence type="ECO:0000256" key="9">
    <source>
        <dbReference type="ARBA" id="ARBA00023010"/>
    </source>
</evidence>
<dbReference type="STRING" id="7897.ENSLACP00000003011"/>
<sequence length="1790" mass="193663">MFNKSFGTPFGGGTGGFGTSSTFGQNTGFGTATGGFGSTAFGSNSNTGLFGNTQSKPGGLFGSSSFTQPATSSTSTGFGFGASSGTSNSLFGSSTAGGGLFSSQNNAFSQNKPGGFGTFGTSTSSGGLFGTTSTASNPFGGTTGSLFGSTGFGSTTNGTTIKFNKCTTGTAYLSLIYIKFKKYMVHVCTFDLYNIDTLDRQELRLEDYQSGRKGPQNPMGAGGTAAGGLFGAAAAPTSTAAGLFGAANTNTGFSYGQKAGFGTTTGGFGAATGGLFGQQPQPSTSLFSKPFGQATTTQNTGFSFGNTNTMGQANTSSVGLFGSTPASQPGGIFGTSTNTSTGTGFGTATGLFGQNATGFGALGTSSLFGNKPAGFGTTTTSAPSFGTTGGGLFGNKPTLTLGSNTNTSSFGFSGNTLGGGLFGNKPAAGTLGAGLGAGFGTALGAGQTLLFGNNQPKLGGTLGAGSFGAPGFNTAATGLGFGGLQMPVGKDQERSGEEFLLGLAGLGLGIAVLKRGRGKKKDVTCKSVQHCVDCYCTSSTVAAPRSSTAWALYRGTSTTVAVPHLYIAWSLYGQGYNLIEELVSVVTVNSMPRSKAGSIPISQSSSVLSLPTALLLIRFQFSFPTRLRLVDRVLKTKISSPAPPQKFISCSLFPYTTYTVHVKLLSQHKYVLNSEFTQKKKSSNLCLGHSPGIVLTRVGYYTIPSMEELGQMTTESGRCILENFTIGRRGYGSIFFPGEVDLTGLNLDEIVHIRRKEVIVYLDDEKKPPVGEGLNRRAEVTLDGIWPTDKTTRELITSPERLREMNYEERLENSSRKQGARFREYRPETGSWVFEVVHFSKYGLQDSDEEDELPSKVDAKKQKTVPVPLAGPQVPQQAALSKVAAPIQSDSPSVEQLRRVTELDSDMADITQEPFPDNLTEEEFSMEEQEAQGPLSASAHIASTMGINPHTLQIMKASLFVEEYEDEETDMIPEQRFARFSQRMEDHQEVASPKLHFFPAQLQKSRPSAGGLLQPKFPGLSFLRAPGAVESRAGRGSQRPSLPGEATTLSPWSVPPHAFTSAFIMPSPAPEVALKTVGARRQQGLVPMERSVTLGKGKLLMDMALFMGRSFRVGWGPNWTLAHSGDVLSGSAEMEEDQDADSMGYGFLPKPVRAKQLSDAGFKVQVECVSLAQGKRDVDCQLYTTPLQIELKHSTVDAKQPCPLIVPDKGVDALHEYADWIREIAKEPIETEAVVRHWQLVWTLCEALWGRLHKLGLEVEERGGYAQVLERRLAFSLWLSDMAAEKIEREVACSSQSSHVEAVFSCLTGRRIDEACKLAQCAGDHRLALLLSQAAGSQPARGLLAMQLVDWNSLQADSFIQEDRLRIFVLLAGIPVWQSSDGDINVCSELDWKRCLGLHLWYLLPPTASIADALRLYEDSFQGSSGCQKYACPPLPPYLEDSGVGLEEELEDELQKGKRPLRDVGFHLLKLYSDRHHDLQQLLDPSTVTSDPLDYRLNWHLWMVLQALNYTHLSEQRQGLLHASYAAQLESAGLWEWAVFVMLHNPDTRVRTRAVQELLTRHCRLFETPESQKKEDFLTGQLCVPAEWIHKAKATRARWEGNSHKEALHLFRAGHWNQCHKLVVAHLASDAIISENYGYLKEFLESLSPPERCSLIQDWDTAGLVYLDYIWVIESLDRIQQVSLRSHLHTASRFKMRPRVSKSSCFHLTNCLFFFPSHTDMAKRIANILRVVLSLQHTPEPTLDSAPNDHRVPLRLLAPHIGRLPLPEDYALEELRGLTQSYLRELIVSQ</sequence>
<dbReference type="Pfam" id="PF12110">
    <property type="entry name" value="Nup96"/>
    <property type="match status" value="1"/>
</dbReference>
<dbReference type="EMBL" id="AFYH01214825">
    <property type="status" value="NOT_ANNOTATED_CDS"/>
    <property type="molecule type" value="Genomic_DNA"/>
</dbReference>
<feature type="domain" description="Peptidase S59" evidence="13">
    <location>
        <begin position="697"/>
        <end position="839"/>
    </location>
</feature>
<dbReference type="GO" id="GO:0017056">
    <property type="term" value="F:structural constituent of nuclear pore"/>
    <property type="evidence" value="ECO:0007669"/>
    <property type="project" value="InterPro"/>
</dbReference>
<evidence type="ECO:0000313" key="15">
    <source>
        <dbReference type="Proteomes" id="UP000008672"/>
    </source>
</evidence>
<dbReference type="EMBL" id="AFYH01214823">
    <property type="status" value="NOT_ANNOTATED_CDS"/>
    <property type="molecule type" value="Genomic_DNA"/>
</dbReference>
<dbReference type="Gene3D" id="1.25.40.690">
    <property type="match status" value="1"/>
</dbReference>
<dbReference type="GO" id="GO:0006405">
    <property type="term" value="P:RNA export from nucleus"/>
    <property type="evidence" value="ECO:0007669"/>
    <property type="project" value="TreeGrafter"/>
</dbReference>
<reference evidence="15" key="1">
    <citation type="submission" date="2011-08" db="EMBL/GenBank/DDBJ databases">
        <title>The draft genome of Latimeria chalumnae.</title>
        <authorList>
            <person name="Di Palma F."/>
            <person name="Alfoldi J."/>
            <person name="Johnson J."/>
            <person name="Berlin A."/>
            <person name="Gnerre S."/>
            <person name="Jaffe D."/>
            <person name="MacCallum I."/>
            <person name="Young S."/>
            <person name="Walker B.J."/>
            <person name="Lander E."/>
            <person name="Lindblad-Toh K."/>
        </authorList>
    </citation>
    <scope>NUCLEOTIDE SEQUENCE [LARGE SCALE GENOMIC DNA]</scope>
    <source>
        <strain evidence="15">Wild caught</strain>
    </source>
</reference>
<dbReference type="EMBL" id="AFYH01214827">
    <property type="status" value="NOT_ANNOTATED_CDS"/>
    <property type="molecule type" value="Genomic_DNA"/>
</dbReference>
<evidence type="ECO:0000256" key="12">
    <source>
        <dbReference type="SAM" id="MobiDB-lite"/>
    </source>
</evidence>
<dbReference type="GO" id="GO:0031965">
    <property type="term" value="C:nuclear membrane"/>
    <property type="evidence" value="ECO:0007669"/>
    <property type="project" value="UniProtKB-SubCell"/>
</dbReference>
<dbReference type="eggNOG" id="KOG0845">
    <property type="taxonomic scope" value="Eukaryota"/>
</dbReference>
<evidence type="ECO:0000256" key="5">
    <source>
        <dbReference type="ARBA" id="ARBA00022448"/>
    </source>
</evidence>
<keyword evidence="7" id="KW-0509">mRNA transport</keyword>
<evidence type="ECO:0000256" key="4">
    <source>
        <dbReference type="ARBA" id="ARBA00013472"/>
    </source>
</evidence>
<evidence type="ECO:0000256" key="6">
    <source>
        <dbReference type="ARBA" id="ARBA00022813"/>
    </source>
</evidence>
<gene>
    <name evidence="14" type="primary">NUP98</name>
</gene>
<accession>H3A040</accession>
<keyword evidence="15" id="KW-1185">Reference proteome</keyword>
<keyword evidence="9" id="KW-0811">Translocation</keyword>
<dbReference type="EMBL" id="AFYH01214828">
    <property type="status" value="NOT_ANNOTATED_CDS"/>
    <property type="molecule type" value="Genomic_DNA"/>
</dbReference>
<evidence type="ECO:0000259" key="13">
    <source>
        <dbReference type="PROSITE" id="PS51434"/>
    </source>
</evidence>
<dbReference type="EMBL" id="AFYH01214830">
    <property type="status" value="NOT_ANNOTATED_CDS"/>
    <property type="molecule type" value="Genomic_DNA"/>
</dbReference>
<dbReference type="PANTHER" id="PTHR23198">
    <property type="entry name" value="NUCLEOPORIN"/>
    <property type="match status" value="1"/>
</dbReference>
<dbReference type="Bgee" id="ENSLACG00000002694">
    <property type="expression patterns" value="Expressed in muscle tissue and 6 other cell types or tissues"/>
</dbReference>
<dbReference type="InterPro" id="IPR021967">
    <property type="entry name" value="Nup98_C"/>
</dbReference>
<dbReference type="EMBL" id="AFYH01214824">
    <property type="status" value="NOT_ANNOTATED_CDS"/>
    <property type="molecule type" value="Genomic_DNA"/>
</dbReference>
<evidence type="ECO:0000256" key="10">
    <source>
        <dbReference type="ARBA" id="ARBA00023132"/>
    </source>
</evidence>
<keyword evidence="6" id="KW-0068">Autocatalytic cleavage</keyword>
<name>H3A040_LATCH</name>
<dbReference type="OMA" id="PMGKGLN"/>
<dbReference type="FunFam" id="1.25.40.690:FF:000001">
    <property type="entry name" value="Nuclear pore complex protein Nup98-Nup96"/>
    <property type="match status" value="1"/>
</dbReference>
<comment type="similarity">
    <text evidence="3">Belongs to the nucleoporin GLFG family.</text>
</comment>
<dbReference type="GO" id="GO:0048484">
    <property type="term" value="P:enteric nervous system development"/>
    <property type="evidence" value="ECO:0007669"/>
    <property type="project" value="Ensembl"/>
</dbReference>
<keyword evidence="11" id="KW-0539">Nucleus</keyword>
<evidence type="ECO:0000256" key="3">
    <source>
        <dbReference type="ARBA" id="ARBA00008926"/>
    </source>
</evidence>
<keyword evidence="5" id="KW-0813">Transport</keyword>
<dbReference type="GO" id="GO:0006606">
    <property type="term" value="P:protein import into nucleus"/>
    <property type="evidence" value="ECO:0007669"/>
    <property type="project" value="TreeGrafter"/>
</dbReference>
<evidence type="ECO:0000256" key="8">
    <source>
        <dbReference type="ARBA" id="ARBA00022927"/>
    </source>
</evidence>
<keyword evidence="8" id="KW-0653">Protein transport</keyword>
<dbReference type="FunCoup" id="H3A040">
    <property type="interactions" value="4204"/>
</dbReference>
<dbReference type="Ensembl" id="ENSLACT00000003037.1">
    <property type="protein sequence ID" value="ENSLACP00000003011.1"/>
    <property type="gene ID" value="ENSLACG00000002694.1"/>
</dbReference>
<dbReference type="PANTHER" id="PTHR23198:SF6">
    <property type="entry name" value="NUCLEAR PORE COMPLEX PROTEIN NUP98-NUP96"/>
    <property type="match status" value="1"/>
</dbReference>
<feature type="region of interest" description="Disordered" evidence="12">
    <location>
        <begin position="845"/>
        <end position="872"/>
    </location>
</feature>
<dbReference type="InterPro" id="IPR007230">
    <property type="entry name" value="Nup98_auto-Pept-S59_dom"/>
</dbReference>
<dbReference type="GO" id="GO:0000973">
    <property type="term" value="P:post-transcriptional tethering of RNA polymerase II gene DNA at nuclear periphery"/>
    <property type="evidence" value="ECO:0007669"/>
    <property type="project" value="TreeGrafter"/>
</dbReference>
<reference evidence="14" key="3">
    <citation type="submission" date="2025-09" db="UniProtKB">
        <authorList>
            <consortium name="Ensembl"/>
        </authorList>
    </citation>
    <scope>IDENTIFICATION</scope>
</reference>
<dbReference type="GO" id="GO:0044614">
    <property type="term" value="C:nuclear pore cytoplasmic filaments"/>
    <property type="evidence" value="ECO:0007669"/>
    <property type="project" value="TreeGrafter"/>
</dbReference>
<dbReference type="SUPFAM" id="SSF82215">
    <property type="entry name" value="C-terminal autoproteolytic domain of nucleoporin nup98"/>
    <property type="match status" value="1"/>
</dbReference>
<evidence type="ECO:0000256" key="7">
    <source>
        <dbReference type="ARBA" id="ARBA00022816"/>
    </source>
</evidence>
<dbReference type="GO" id="GO:0003723">
    <property type="term" value="F:RNA binding"/>
    <property type="evidence" value="ECO:0007669"/>
    <property type="project" value="TreeGrafter"/>
</dbReference>
<evidence type="ECO:0000256" key="2">
    <source>
        <dbReference type="ARBA" id="ARBA00004620"/>
    </source>
</evidence>
<dbReference type="EMBL" id="AFYH01214826">
    <property type="status" value="NOT_ANNOTATED_CDS"/>
    <property type="molecule type" value="Genomic_DNA"/>
</dbReference>
<proteinExistence type="inferred from homology"/>
<comment type="subcellular location">
    <subcellularLocation>
        <location evidence="2">Nucleus membrane</location>
        <topology evidence="2">Peripheral membrane protein</topology>
        <orientation evidence="2">Nucleoplasmic side</orientation>
    </subcellularLocation>
    <subcellularLocation>
        <location evidence="1">Nucleus</location>
        <location evidence="1">Nuclear pore complex</location>
    </subcellularLocation>
</comment>
<dbReference type="InterPro" id="IPR036903">
    <property type="entry name" value="Nup98_auto-Pept-S59_dom_sf"/>
</dbReference>
<dbReference type="GO" id="GO:0034398">
    <property type="term" value="P:telomere tethering at nuclear periphery"/>
    <property type="evidence" value="ECO:0007669"/>
    <property type="project" value="TreeGrafter"/>
</dbReference>
<dbReference type="GeneTree" id="ENSGT00550000074799"/>
<evidence type="ECO:0000256" key="1">
    <source>
        <dbReference type="ARBA" id="ARBA00004567"/>
    </source>
</evidence>
<dbReference type="GO" id="GO:0051028">
    <property type="term" value="P:mRNA transport"/>
    <property type="evidence" value="ECO:0007669"/>
    <property type="project" value="UniProtKB-KW"/>
</dbReference>
<dbReference type="Pfam" id="PF04096">
    <property type="entry name" value="Nucleoporin2"/>
    <property type="match status" value="1"/>
</dbReference>
<reference evidence="14" key="2">
    <citation type="submission" date="2025-08" db="UniProtKB">
        <authorList>
            <consortium name="Ensembl"/>
        </authorList>
    </citation>
    <scope>IDENTIFICATION</scope>
</reference>
<dbReference type="FunFam" id="3.30.1610.10:FF:000001">
    <property type="entry name" value="Nuclear pore complex protein Nup98-Nup96"/>
    <property type="match status" value="1"/>
</dbReference>
<protein>
    <recommendedName>
        <fullName evidence="4">Nuclear pore complex protein Nup98-Nup96</fullName>
    </recommendedName>
</protein>
<dbReference type="InParanoid" id="H3A040"/>
<dbReference type="PROSITE" id="PS51434">
    <property type="entry name" value="NUP_C"/>
    <property type="match status" value="1"/>
</dbReference>
<feature type="region of interest" description="Disordered" evidence="12">
    <location>
        <begin position="1029"/>
        <end position="1050"/>
    </location>
</feature>
<dbReference type="EMBL" id="AFYH01214829">
    <property type="status" value="NOT_ANNOTATED_CDS"/>
    <property type="molecule type" value="Genomic_DNA"/>
</dbReference>
<organism evidence="14 15">
    <name type="scientific">Latimeria chalumnae</name>
    <name type="common">Coelacanth</name>
    <dbReference type="NCBI Taxonomy" id="7897"/>
    <lineage>
        <taxon>Eukaryota</taxon>
        <taxon>Metazoa</taxon>
        <taxon>Chordata</taxon>
        <taxon>Craniata</taxon>
        <taxon>Vertebrata</taxon>
        <taxon>Euteleostomi</taxon>
        <taxon>Coelacanthiformes</taxon>
        <taxon>Coelacanthidae</taxon>
        <taxon>Latimeria</taxon>
    </lineage>
</organism>
<keyword evidence="10" id="KW-0906">Nuclear pore complex</keyword>
<dbReference type="Gene3D" id="3.30.1610.10">
    <property type="entry name" value="Peptidase S59, nucleoporin"/>
    <property type="match status" value="1"/>
</dbReference>
<dbReference type="Proteomes" id="UP000008672">
    <property type="component" value="Unassembled WGS sequence"/>
</dbReference>
<evidence type="ECO:0000313" key="14">
    <source>
        <dbReference type="Ensembl" id="ENSLACP00000003011.1"/>
    </source>
</evidence>
<evidence type="ECO:0000256" key="11">
    <source>
        <dbReference type="ARBA" id="ARBA00023242"/>
    </source>
</evidence>
<dbReference type="EMBL" id="AFYH01214822">
    <property type="status" value="NOT_ANNOTATED_CDS"/>
    <property type="molecule type" value="Genomic_DNA"/>
</dbReference>